<evidence type="ECO:0000256" key="2">
    <source>
        <dbReference type="ARBA" id="ARBA00022801"/>
    </source>
</evidence>
<dbReference type="InterPro" id="IPR011650">
    <property type="entry name" value="Peptidase_M20_dimer"/>
</dbReference>
<dbReference type="InterPro" id="IPR010158">
    <property type="entry name" value="Amidase_Cbmase"/>
</dbReference>
<evidence type="ECO:0000313" key="6">
    <source>
        <dbReference type="Proteomes" id="UP000721844"/>
    </source>
</evidence>
<dbReference type="CDD" id="cd03884">
    <property type="entry name" value="M20_bAS"/>
    <property type="match status" value="1"/>
</dbReference>
<comment type="cofactor">
    <cofactor evidence="3">
        <name>Zn(2+)</name>
        <dbReference type="ChEBI" id="CHEBI:29105"/>
    </cofactor>
    <text evidence="3">Binds 2 Zn(2+) ions per subunit.</text>
</comment>
<dbReference type="GO" id="GO:0016813">
    <property type="term" value="F:hydrolase activity, acting on carbon-nitrogen (but not peptide) bonds, in linear amidines"/>
    <property type="evidence" value="ECO:0007669"/>
    <property type="project" value="InterPro"/>
</dbReference>
<proteinExistence type="inferred from homology"/>
<dbReference type="SUPFAM" id="SSF53187">
    <property type="entry name" value="Zn-dependent exopeptidases"/>
    <property type="match status" value="1"/>
</dbReference>
<dbReference type="Pfam" id="PF01546">
    <property type="entry name" value="Peptidase_M20"/>
    <property type="match status" value="1"/>
</dbReference>
<dbReference type="Gene3D" id="3.30.70.360">
    <property type="match status" value="1"/>
</dbReference>
<comment type="caution">
    <text evidence="5">The sequence shown here is derived from an EMBL/GenBank/DDBJ whole genome shotgun (WGS) entry which is preliminary data.</text>
</comment>
<feature type="domain" description="Peptidase M20 dimerisation" evidence="4">
    <location>
        <begin position="212"/>
        <end position="313"/>
    </location>
</feature>
<evidence type="ECO:0000259" key="4">
    <source>
        <dbReference type="Pfam" id="PF07687"/>
    </source>
</evidence>
<keyword evidence="3" id="KW-0862">Zinc</keyword>
<dbReference type="GO" id="GO:0046872">
    <property type="term" value="F:metal ion binding"/>
    <property type="evidence" value="ECO:0007669"/>
    <property type="project" value="UniProtKB-KW"/>
</dbReference>
<gene>
    <name evidence="5" type="ORF">ACELLULO517_10080</name>
</gene>
<comment type="similarity">
    <text evidence="1">Belongs to the peptidase M20 family.</text>
</comment>
<dbReference type="NCBIfam" id="NF006769">
    <property type="entry name" value="PRK09290.1-3"/>
    <property type="match status" value="1"/>
</dbReference>
<dbReference type="Proteomes" id="UP000721844">
    <property type="component" value="Unassembled WGS sequence"/>
</dbReference>
<dbReference type="InterPro" id="IPR036264">
    <property type="entry name" value="Bact_exopeptidase_dim_dom"/>
</dbReference>
<sequence>MSLATNLAIDPVRLWDSILDTAKIGGTPKGGIKRLTLTELDADVRRWFIAACEAAGCEVKIDDMGNIFARRPGKDNSLPPIAIGSHLDTQPTGGKFDGIIGVLSGLELLRTLQDAGYETTHPIEVIDWTNEEGSRFAPAMLSSGVFAGKFTKDWAYAREDRDGVRFGDALRDIGFIGEEPCGDHPLAAHFELHIEQGPILEAEDKVIGVVTGVQGMRWYEVTVTGVDSHAGSTPMYLRQDALVATARMIEVVHQIALEHGPNAVGTVGLIEARPNSRNVIPGETFFTVDFRDPDDTVLAVMEQKLTERLATVAASSGVAADLTCIWNSPSVHFDADCVGAVRAAAVQAGFAHRNIISGAGHDSAYVAAVAPTTMIFVPCAGGISHNEIESAEPGHVAAGATVLLQAVLAMDAKLSGQS</sequence>
<keyword evidence="6" id="KW-1185">Reference proteome</keyword>
<reference evidence="5 6" key="1">
    <citation type="journal article" date="2021" name="Microorganisms">
        <title>Acidisoma silvae sp. nov. and Acidisomacellulosilytica sp. nov., Two Acidophilic Bacteria Isolated from Decaying Wood, Hydrolyzing Cellulose and Producing Poly-3-hydroxybutyrate.</title>
        <authorList>
            <person name="Mieszkin S."/>
            <person name="Pouder E."/>
            <person name="Uroz S."/>
            <person name="Simon-Colin C."/>
            <person name="Alain K."/>
        </authorList>
    </citation>
    <scope>NUCLEOTIDE SEQUENCE [LARGE SCALE GENOMIC DNA]</scope>
    <source>
        <strain evidence="5 6">HW T5.17</strain>
    </source>
</reference>
<feature type="binding site" evidence="3">
    <location>
        <position position="97"/>
    </location>
    <ligand>
        <name>Zn(2+)</name>
        <dbReference type="ChEBI" id="CHEBI:29105"/>
        <label>1</label>
    </ligand>
</feature>
<dbReference type="NCBIfam" id="NF009527">
    <property type="entry name" value="PRK12891.1"/>
    <property type="match status" value="1"/>
</dbReference>
<evidence type="ECO:0000313" key="5">
    <source>
        <dbReference type="EMBL" id="MCB8880581.1"/>
    </source>
</evidence>
<dbReference type="EMBL" id="JAESVA010000003">
    <property type="protein sequence ID" value="MCB8880581.1"/>
    <property type="molecule type" value="Genomic_DNA"/>
</dbReference>
<dbReference type="NCBIfam" id="TIGR01879">
    <property type="entry name" value="hydantase"/>
    <property type="match status" value="1"/>
</dbReference>
<dbReference type="PIRSF" id="PIRSF001235">
    <property type="entry name" value="Amidase_carbamoylase"/>
    <property type="match status" value="1"/>
</dbReference>
<feature type="binding site" evidence="3">
    <location>
        <position position="132"/>
    </location>
    <ligand>
        <name>Zn(2+)</name>
        <dbReference type="ChEBI" id="CHEBI:29105"/>
        <label>2</label>
    </ligand>
</feature>
<dbReference type="AlphaFoldDB" id="A0A963Z0V1"/>
<feature type="binding site" evidence="3">
    <location>
        <position position="385"/>
    </location>
    <ligand>
        <name>Zn(2+)</name>
        <dbReference type="ChEBI" id="CHEBI:29105"/>
        <label>2</label>
    </ligand>
</feature>
<keyword evidence="2 5" id="KW-0378">Hydrolase</keyword>
<protein>
    <submittedName>
        <fullName evidence="5">Zn-dependent hydrolase</fullName>
    </submittedName>
</protein>
<feature type="binding site" evidence="3">
    <location>
        <position position="86"/>
    </location>
    <ligand>
        <name>Zn(2+)</name>
        <dbReference type="ChEBI" id="CHEBI:29105"/>
        <label>1</label>
    </ligand>
</feature>
<accession>A0A963Z0V1</accession>
<dbReference type="SUPFAM" id="SSF55031">
    <property type="entry name" value="Bacterial exopeptidase dimerisation domain"/>
    <property type="match status" value="1"/>
</dbReference>
<dbReference type="PANTHER" id="PTHR32494">
    <property type="entry name" value="ALLANTOATE DEIMINASE-RELATED"/>
    <property type="match status" value="1"/>
</dbReference>
<evidence type="ECO:0000256" key="3">
    <source>
        <dbReference type="PIRSR" id="PIRSR001235-1"/>
    </source>
</evidence>
<name>A0A963Z0V1_9PROT</name>
<dbReference type="PANTHER" id="PTHR32494:SF5">
    <property type="entry name" value="ALLANTOATE AMIDOHYDROLASE"/>
    <property type="match status" value="1"/>
</dbReference>
<evidence type="ECO:0000256" key="1">
    <source>
        <dbReference type="ARBA" id="ARBA00006153"/>
    </source>
</evidence>
<feature type="binding site" evidence="3">
    <location>
        <position position="193"/>
    </location>
    <ligand>
        <name>Zn(2+)</name>
        <dbReference type="ChEBI" id="CHEBI:29105"/>
        <label>1</label>
    </ligand>
</feature>
<dbReference type="Pfam" id="PF07687">
    <property type="entry name" value="M20_dimer"/>
    <property type="match status" value="1"/>
</dbReference>
<dbReference type="NCBIfam" id="NF006771">
    <property type="entry name" value="PRK09290.1-5"/>
    <property type="match status" value="1"/>
</dbReference>
<dbReference type="InterPro" id="IPR002933">
    <property type="entry name" value="Peptidase_M20"/>
</dbReference>
<organism evidence="5 6">
    <name type="scientific">Acidisoma cellulosilyticum</name>
    <dbReference type="NCBI Taxonomy" id="2802395"/>
    <lineage>
        <taxon>Bacteria</taxon>
        <taxon>Pseudomonadati</taxon>
        <taxon>Pseudomonadota</taxon>
        <taxon>Alphaproteobacteria</taxon>
        <taxon>Acetobacterales</taxon>
        <taxon>Acidocellaceae</taxon>
        <taxon>Acidisoma</taxon>
    </lineage>
</organism>
<dbReference type="RefSeq" id="WP_227307244.1">
    <property type="nucleotide sequence ID" value="NZ_JAESVA010000003.1"/>
</dbReference>
<feature type="binding site" evidence="3">
    <location>
        <position position="97"/>
    </location>
    <ligand>
        <name>Zn(2+)</name>
        <dbReference type="ChEBI" id="CHEBI:29105"/>
        <label>2</label>
    </ligand>
</feature>
<keyword evidence="3" id="KW-0479">Metal-binding</keyword>
<dbReference type="Gene3D" id="3.40.630.10">
    <property type="entry name" value="Zn peptidases"/>
    <property type="match status" value="1"/>
</dbReference>